<reference evidence="2" key="1">
    <citation type="submission" date="2023-07" db="EMBL/GenBank/DDBJ databases">
        <title>Sequencing the genomes of 1000 actinobacteria strains.</title>
        <authorList>
            <person name="Klenk H.-P."/>
        </authorList>
    </citation>
    <scope>NUCLEOTIDE SEQUENCE</scope>
    <source>
        <strain evidence="2">DSM 13988</strain>
    </source>
</reference>
<accession>A0AAE4C5W9</accession>
<evidence type="ECO:0008006" key="4">
    <source>
        <dbReference type="Google" id="ProtNLM"/>
    </source>
</evidence>
<organism evidence="2 3">
    <name type="scientific">Falsarthrobacter nasiphocae</name>
    <dbReference type="NCBI Taxonomy" id="189863"/>
    <lineage>
        <taxon>Bacteria</taxon>
        <taxon>Bacillati</taxon>
        <taxon>Actinomycetota</taxon>
        <taxon>Actinomycetes</taxon>
        <taxon>Micrococcales</taxon>
        <taxon>Micrococcaceae</taxon>
        <taxon>Falsarthrobacter</taxon>
    </lineage>
</organism>
<proteinExistence type="predicted"/>
<dbReference type="AlphaFoldDB" id="A0AAE4C5W9"/>
<sequence length="264" mass="27956">MNFSLNPKDWARNSVIDDEGRPKENFQKAIEKAIDIQRPFVIKKVRELRAKHPDETPEQFIERLERRYMTAVTAGGAAVGATAFVPGVGTVASLGFSAAATIGFMEASAVFAQAVAEVHGIQLKDPERAKALVMAVMLGEESSAMLAMLGAQATGRGGGTQDYWGKLVGTSGQAGISGQVMASIRRRFFTRFVTRQGAGFIGRTVPFGIGAVIGGAGNRIMGKSIIKAAREAFGPAPETIPGELVPSQDEIEAAAKSEDSADKE</sequence>
<comment type="caution">
    <text evidence="2">The sequence shown here is derived from an EMBL/GenBank/DDBJ whole genome shotgun (WGS) entry which is preliminary data.</text>
</comment>
<dbReference type="RefSeq" id="WP_309850271.1">
    <property type="nucleotide sequence ID" value="NZ_BAAAIU010000023.1"/>
</dbReference>
<evidence type="ECO:0000313" key="2">
    <source>
        <dbReference type="EMBL" id="MDR6891938.1"/>
    </source>
</evidence>
<gene>
    <name evidence="2" type="ORF">J2S35_000878</name>
</gene>
<evidence type="ECO:0000313" key="3">
    <source>
        <dbReference type="Proteomes" id="UP001247307"/>
    </source>
</evidence>
<name>A0AAE4C5W9_9MICC</name>
<keyword evidence="3" id="KW-1185">Reference proteome</keyword>
<protein>
    <recommendedName>
        <fullName evidence="4">Di-and tripeptidase</fullName>
    </recommendedName>
</protein>
<evidence type="ECO:0000256" key="1">
    <source>
        <dbReference type="SAM" id="MobiDB-lite"/>
    </source>
</evidence>
<dbReference type="Proteomes" id="UP001247307">
    <property type="component" value="Unassembled WGS sequence"/>
</dbReference>
<feature type="compositionally biased region" description="Basic and acidic residues" evidence="1">
    <location>
        <begin position="253"/>
        <end position="264"/>
    </location>
</feature>
<feature type="region of interest" description="Disordered" evidence="1">
    <location>
        <begin position="237"/>
        <end position="264"/>
    </location>
</feature>
<dbReference type="EMBL" id="JAVDUI010000001">
    <property type="protein sequence ID" value="MDR6891938.1"/>
    <property type="molecule type" value="Genomic_DNA"/>
</dbReference>